<dbReference type="STRING" id="1392540.P256_00214"/>
<dbReference type="Pfam" id="PF04970">
    <property type="entry name" value="LRAT"/>
    <property type="match status" value="1"/>
</dbReference>
<dbReference type="PATRIC" id="fig|1392540.3.peg.211"/>
<dbReference type="HOGENOM" id="CLU_113190_0_0_6"/>
<protein>
    <recommendedName>
        <fullName evidence="1">LRAT domain-containing protein</fullName>
    </recommendedName>
</protein>
<sequence>MSLFDIIFGSEPSPSTHKKKSFFDLILKSTTIPTPPPTDPITRLKNITGIKDPFTAAADAVCDTVFDETIEQPKVGSVVLCGLFFGMAKHSGIYIGYNQIVHLNGDGYIEKVSAKEFLNRLDGLNFSVDIYVSCLNGKPVGSKAVADRAKKMVGKKLDYKLFENNCHKFSSSCLTGIEKTECFRTSQFPDLKIQTEKILESNEWLVWQRSS</sequence>
<proteinExistence type="predicted"/>
<keyword evidence="3" id="KW-1185">Reference proteome</keyword>
<evidence type="ECO:0000259" key="1">
    <source>
        <dbReference type="PROSITE" id="PS51934"/>
    </source>
</evidence>
<dbReference type="eggNOG" id="COG2425">
    <property type="taxonomic scope" value="Bacteria"/>
</dbReference>
<dbReference type="AlphaFoldDB" id="V2TZ89"/>
<dbReference type="RefSeq" id="WP_023271818.1">
    <property type="nucleotide sequence ID" value="NZ_KI530712.1"/>
</dbReference>
<dbReference type="Gene3D" id="3.90.1720.10">
    <property type="entry name" value="endopeptidase domain like (from Nostoc punctiforme)"/>
    <property type="match status" value="1"/>
</dbReference>
<reference evidence="2 3" key="1">
    <citation type="submission" date="2013-10" db="EMBL/GenBank/DDBJ databases">
        <title>The Genome Sequence of Acinetobacter nectaris CIP 110549.</title>
        <authorList>
            <consortium name="The Broad Institute Genomics Platform"/>
            <consortium name="The Broad Institute Genome Sequencing Center for Infectious Disease"/>
            <person name="Cerqueira G."/>
            <person name="Feldgarden M."/>
            <person name="Courvalin P."/>
            <person name="Grillot-Courvalin C."/>
            <person name="Clermont D."/>
            <person name="Rocha E."/>
            <person name="Yoon E.-J."/>
            <person name="Nemec A."/>
            <person name="Young S.K."/>
            <person name="Zeng Q."/>
            <person name="Gargeya S."/>
            <person name="Fitzgerald M."/>
            <person name="Abouelleil A."/>
            <person name="Alvarado L."/>
            <person name="Berlin A.M."/>
            <person name="Chapman S.B."/>
            <person name="Gainer-Dewar J."/>
            <person name="Goldberg J."/>
            <person name="Gnerre S."/>
            <person name="Griggs A."/>
            <person name="Gujja S."/>
            <person name="Hansen M."/>
            <person name="Howarth C."/>
            <person name="Imamovic A."/>
            <person name="Ireland A."/>
            <person name="Larimer J."/>
            <person name="McCowan C."/>
            <person name="Murphy C."/>
            <person name="Pearson M."/>
            <person name="Poon T.W."/>
            <person name="Priest M."/>
            <person name="Roberts A."/>
            <person name="Saif S."/>
            <person name="Shea T."/>
            <person name="Sykes S."/>
            <person name="Wortman J."/>
            <person name="Nusbaum C."/>
            <person name="Birren B."/>
        </authorList>
    </citation>
    <scope>NUCLEOTIDE SEQUENCE [LARGE SCALE GENOMIC DNA]</scope>
    <source>
        <strain evidence="2 3">CIP 110549</strain>
    </source>
</reference>
<dbReference type="PROSITE" id="PS51934">
    <property type="entry name" value="LRAT"/>
    <property type="match status" value="1"/>
</dbReference>
<evidence type="ECO:0000313" key="3">
    <source>
        <dbReference type="Proteomes" id="UP000023785"/>
    </source>
</evidence>
<feature type="domain" description="LRAT" evidence="1">
    <location>
        <begin position="80"/>
        <end position="182"/>
    </location>
</feature>
<organism evidence="2 3">
    <name type="scientific">Acinetobacter nectaris CIP 110549</name>
    <dbReference type="NCBI Taxonomy" id="1392540"/>
    <lineage>
        <taxon>Bacteria</taxon>
        <taxon>Pseudomonadati</taxon>
        <taxon>Pseudomonadota</taxon>
        <taxon>Gammaproteobacteria</taxon>
        <taxon>Moraxellales</taxon>
        <taxon>Moraxellaceae</taxon>
        <taxon>Acinetobacter</taxon>
    </lineage>
</organism>
<accession>V2TZ89</accession>
<name>V2TZ89_9GAMM</name>
<dbReference type="EMBL" id="AYER01000001">
    <property type="protein sequence ID" value="ESK41225.1"/>
    <property type="molecule type" value="Genomic_DNA"/>
</dbReference>
<dbReference type="Proteomes" id="UP000023785">
    <property type="component" value="Unassembled WGS sequence"/>
</dbReference>
<dbReference type="InterPro" id="IPR007053">
    <property type="entry name" value="LRAT_dom"/>
</dbReference>
<comment type="caution">
    <text evidence="2">The sequence shown here is derived from an EMBL/GenBank/DDBJ whole genome shotgun (WGS) entry which is preliminary data.</text>
</comment>
<evidence type="ECO:0000313" key="2">
    <source>
        <dbReference type="EMBL" id="ESK41225.1"/>
    </source>
</evidence>
<gene>
    <name evidence="2" type="ORF">P256_00214</name>
</gene>